<dbReference type="RefSeq" id="WP_188972893.1">
    <property type="nucleotide sequence ID" value="NZ_BMOL01000013.1"/>
</dbReference>
<dbReference type="InterPro" id="IPR000683">
    <property type="entry name" value="Gfo/Idh/MocA-like_OxRdtase_N"/>
</dbReference>
<dbReference type="Gene3D" id="3.30.360.10">
    <property type="entry name" value="Dihydrodipicolinate Reductase, domain 2"/>
    <property type="match status" value="1"/>
</dbReference>
<proteinExistence type="predicted"/>
<keyword evidence="4" id="KW-1185">Reference proteome</keyword>
<reference evidence="4" key="1">
    <citation type="journal article" date="2019" name="Int. J. Syst. Evol. Microbiol.">
        <title>The Global Catalogue of Microorganisms (GCM) 10K type strain sequencing project: providing services to taxonomists for standard genome sequencing and annotation.</title>
        <authorList>
            <consortium name="The Broad Institute Genomics Platform"/>
            <consortium name="The Broad Institute Genome Sequencing Center for Infectious Disease"/>
            <person name="Wu L."/>
            <person name="Ma J."/>
        </authorList>
    </citation>
    <scope>NUCLEOTIDE SEQUENCE [LARGE SCALE GENOMIC DNA]</scope>
    <source>
        <strain evidence="4">JCM 15442</strain>
    </source>
</reference>
<dbReference type="EMBL" id="BMOL01000013">
    <property type="protein sequence ID" value="GGL87810.1"/>
    <property type="molecule type" value="Genomic_DNA"/>
</dbReference>
<accession>A0ABQ2GDP3</accession>
<sequence length="340" mass="35508">MTPVRIALLGVAHVHAEGYAAWLTGQPDVDVIGYAEAAPQLAADFADSTGLRLLPLPDLLTARPHGVVVCSETVHHRAYVEAAARAGAHVLSEKPLATTLEDAQALLDACALAGVTLHTAVPVRYSPAVRHLRAQVQAGVLGNVLAYSGVNHSVSPDHERAWFSGPALAGGGAGMDHIIHLADLLHHFGERVQSVYARLIPVPAWTIPGREQTDAAGLVTLNLESGAVATIDCSWSRPRAYPRWGHLKLGVVGTAGMRSLDAFAEHLSVTNVQGRRWAGYGADLNGAMLRDFLTVCGGGKAALLASGQDGVRALQVVLAAYESEGVGRAVVLSAEAGAAR</sequence>
<feature type="domain" description="GFO/IDH/MocA-like oxidoreductase" evidence="2">
    <location>
        <begin position="129"/>
        <end position="257"/>
    </location>
</feature>
<organism evidence="3 4">
    <name type="scientific">Deinococcus aerolatus</name>
    <dbReference type="NCBI Taxonomy" id="522487"/>
    <lineage>
        <taxon>Bacteria</taxon>
        <taxon>Thermotogati</taxon>
        <taxon>Deinococcota</taxon>
        <taxon>Deinococci</taxon>
        <taxon>Deinococcales</taxon>
        <taxon>Deinococcaceae</taxon>
        <taxon>Deinococcus</taxon>
    </lineage>
</organism>
<evidence type="ECO:0000259" key="2">
    <source>
        <dbReference type="Pfam" id="PF22725"/>
    </source>
</evidence>
<comment type="caution">
    <text evidence="3">The sequence shown here is derived from an EMBL/GenBank/DDBJ whole genome shotgun (WGS) entry which is preliminary data.</text>
</comment>
<evidence type="ECO:0000259" key="1">
    <source>
        <dbReference type="Pfam" id="PF01408"/>
    </source>
</evidence>
<dbReference type="InterPro" id="IPR055170">
    <property type="entry name" value="GFO_IDH_MocA-like_dom"/>
</dbReference>
<dbReference type="Gene3D" id="3.40.50.720">
    <property type="entry name" value="NAD(P)-binding Rossmann-like Domain"/>
    <property type="match status" value="1"/>
</dbReference>
<dbReference type="SUPFAM" id="SSF55347">
    <property type="entry name" value="Glyceraldehyde-3-phosphate dehydrogenase-like, C-terminal domain"/>
    <property type="match status" value="1"/>
</dbReference>
<feature type="domain" description="Gfo/Idh/MocA-like oxidoreductase N-terminal" evidence="1">
    <location>
        <begin position="4"/>
        <end position="119"/>
    </location>
</feature>
<gene>
    <name evidence="3" type="ORF">GCM10010840_27270</name>
</gene>
<dbReference type="Pfam" id="PF01408">
    <property type="entry name" value="GFO_IDH_MocA"/>
    <property type="match status" value="1"/>
</dbReference>
<dbReference type="InterPro" id="IPR051450">
    <property type="entry name" value="Gfo/Idh/MocA_Oxidoreductases"/>
</dbReference>
<protein>
    <submittedName>
        <fullName evidence="3">Dehydrogenase</fullName>
    </submittedName>
</protein>
<evidence type="ECO:0000313" key="3">
    <source>
        <dbReference type="EMBL" id="GGL87810.1"/>
    </source>
</evidence>
<dbReference type="InterPro" id="IPR036291">
    <property type="entry name" value="NAD(P)-bd_dom_sf"/>
</dbReference>
<dbReference type="SUPFAM" id="SSF51735">
    <property type="entry name" value="NAD(P)-binding Rossmann-fold domains"/>
    <property type="match status" value="1"/>
</dbReference>
<dbReference type="PANTHER" id="PTHR43377:SF1">
    <property type="entry name" value="BILIVERDIN REDUCTASE A"/>
    <property type="match status" value="1"/>
</dbReference>
<name>A0ABQ2GDP3_9DEIO</name>
<evidence type="ECO:0000313" key="4">
    <source>
        <dbReference type="Proteomes" id="UP000639973"/>
    </source>
</evidence>
<dbReference type="Pfam" id="PF22725">
    <property type="entry name" value="GFO_IDH_MocA_C3"/>
    <property type="match status" value="1"/>
</dbReference>
<dbReference type="Proteomes" id="UP000639973">
    <property type="component" value="Unassembled WGS sequence"/>
</dbReference>
<dbReference type="PANTHER" id="PTHR43377">
    <property type="entry name" value="BILIVERDIN REDUCTASE A"/>
    <property type="match status" value="1"/>
</dbReference>